<dbReference type="InterPro" id="IPR007627">
    <property type="entry name" value="RNA_pol_sigma70_r2"/>
</dbReference>
<evidence type="ECO:0000256" key="4">
    <source>
        <dbReference type="ARBA" id="ARBA00023163"/>
    </source>
</evidence>
<dbReference type="InterPro" id="IPR013249">
    <property type="entry name" value="RNA_pol_sigma70_r4_t2"/>
</dbReference>
<dbReference type="InterPro" id="IPR013325">
    <property type="entry name" value="RNA_pol_sigma_r2"/>
</dbReference>
<dbReference type="Pfam" id="PF04542">
    <property type="entry name" value="Sigma70_r2"/>
    <property type="match status" value="1"/>
</dbReference>
<keyword evidence="3" id="KW-0731">Sigma factor</keyword>
<dbReference type="PANTHER" id="PTHR43133:SF51">
    <property type="entry name" value="RNA POLYMERASE SIGMA FACTOR"/>
    <property type="match status" value="1"/>
</dbReference>
<dbReference type="InterPro" id="IPR039425">
    <property type="entry name" value="RNA_pol_sigma-70-like"/>
</dbReference>
<evidence type="ECO:0000256" key="1">
    <source>
        <dbReference type="ARBA" id="ARBA00010641"/>
    </source>
</evidence>
<keyword evidence="8" id="KW-1185">Reference proteome</keyword>
<organism evidence="7 8">
    <name type="scientific">Kolteria novifilia</name>
    <dbReference type="NCBI Taxonomy" id="2527975"/>
    <lineage>
        <taxon>Bacteria</taxon>
        <taxon>Pseudomonadati</taxon>
        <taxon>Planctomycetota</taxon>
        <taxon>Planctomycetia</taxon>
        <taxon>Kolteriales</taxon>
        <taxon>Kolteriaceae</taxon>
        <taxon>Kolteria</taxon>
    </lineage>
</organism>
<dbReference type="Gene3D" id="1.10.10.10">
    <property type="entry name" value="Winged helix-like DNA-binding domain superfamily/Winged helix DNA-binding domain"/>
    <property type="match status" value="1"/>
</dbReference>
<comment type="similarity">
    <text evidence="1">Belongs to the sigma-70 factor family. ECF subfamily.</text>
</comment>
<feature type="domain" description="RNA polymerase sigma-70 region 2" evidence="5">
    <location>
        <begin position="29"/>
        <end position="97"/>
    </location>
</feature>
<dbReference type="AlphaFoldDB" id="A0A518B7D4"/>
<dbReference type="GO" id="GO:0006352">
    <property type="term" value="P:DNA-templated transcription initiation"/>
    <property type="evidence" value="ECO:0007669"/>
    <property type="project" value="InterPro"/>
</dbReference>
<name>A0A518B7D4_9BACT</name>
<evidence type="ECO:0000313" key="7">
    <source>
        <dbReference type="EMBL" id="QDU62863.1"/>
    </source>
</evidence>
<dbReference type="InterPro" id="IPR036388">
    <property type="entry name" value="WH-like_DNA-bd_sf"/>
</dbReference>
<reference evidence="7 8" key="1">
    <citation type="submission" date="2019-02" db="EMBL/GenBank/DDBJ databases">
        <title>Deep-cultivation of Planctomycetes and their phenomic and genomic characterization uncovers novel biology.</title>
        <authorList>
            <person name="Wiegand S."/>
            <person name="Jogler M."/>
            <person name="Boedeker C."/>
            <person name="Pinto D."/>
            <person name="Vollmers J."/>
            <person name="Rivas-Marin E."/>
            <person name="Kohn T."/>
            <person name="Peeters S.H."/>
            <person name="Heuer A."/>
            <person name="Rast P."/>
            <person name="Oberbeckmann S."/>
            <person name="Bunk B."/>
            <person name="Jeske O."/>
            <person name="Meyerdierks A."/>
            <person name="Storesund J.E."/>
            <person name="Kallscheuer N."/>
            <person name="Luecker S."/>
            <person name="Lage O.M."/>
            <person name="Pohl T."/>
            <person name="Merkel B.J."/>
            <person name="Hornburger P."/>
            <person name="Mueller R.-W."/>
            <person name="Bruemmer F."/>
            <person name="Labrenz M."/>
            <person name="Spormann A.M."/>
            <person name="Op den Camp H."/>
            <person name="Overmann J."/>
            <person name="Amann R."/>
            <person name="Jetten M.S.M."/>
            <person name="Mascher T."/>
            <person name="Medema M.H."/>
            <person name="Devos D.P."/>
            <person name="Kaster A.-K."/>
            <person name="Ovreas L."/>
            <person name="Rohde M."/>
            <person name="Galperin M.Y."/>
            <person name="Jogler C."/>
        </authorList>
    </citation>
    <scope>NUCLEOTIDE SEQUENCE [LARGE SCALE GENOMIC DNA]</scope>
    <source>
        <strain evidence="7 8">Pan216</strain>
    </source>
</reference>
<keyword evidence="4" id="KW-0804">Transcription</keyword>
<dbReference type="PANTHER" id="PTHR43133">
    <property type="entry name" value="RNA POLYMERASE ECF-TYPE SIGMA FACTO"/>
    <property type="match status" value="1"/>
</dbReference>
<dbReference type="Pfam" id="PF08281">
    <property type="entry name" value="Sigma70_r4_2"/>
    <property type="match status" value="1"/>
</dbReference>
<dbReference type="NCBIfam" id="TIGR02989">
    <property type="entry name" value="Sig-70_gvs1"/>
    <property type="match status" value="1"/>
</dbReference>
<dbReference type="InterPro" id="IPR014284">
    <property type="entry name" value="RNA_pol_sigma-70_dom"/>
</dbReference>
<dbReference type="GO" id="GO:0003677">
    <property type="term" value="F:DNA binding"/>
    <property type="evidence" value="ECO:0007669"/>
    <property type="project" value="InterPro"/>
</dbReference>
<evidence type="ECO:0000259" key="6">
    <source>
        <dbReference type="Pfam" id="PF08281"/>
    </source>
</evidence>
<dbReference type="Proteomes" id="UP000317093">
    <property type="component" value="Chromosome"/>
</dbReference>
<dbReference type="InterPro" id="IPR013324">
    <property type="entry name" value="RNA_pol_sigma_r3/r4-like"/>
</dbReference>
<dbReference type="Gene3D" id="1.10.1740.10">
    <property type="match status" value="1"/>
</dbReference>
<dbReference type="SUPFAM" id="SSF88659">
    <property type="entry name" value="Sigma3 and sigma4 domains of RNA polymerase sigma factors"/>
    <property type="match status" value="1"/>
</dbReference>
<dbReference type="KEGG" id="knv:Pan216_37360"/>
<dbReference type="EMBL" id="CP036279">
    <property type="protein sequence ID" value="QDU62863.1"/>
    <property type="molecule type" value="Genomic_DNA"/>
</dbReference>
<sequence length="195" mass="22916">MTPLSTHQELMRDANVTADFGPSDRFMDLVTRHQHQLYGFIFALVHNSADADDLYQQVLIVLWKKFDSLPPEGDFLRWAWQAARYEVLNFWRRKERRPSHVGLSEDLVEDIVERESRQAEADRGLERRRALNECVKRLPEKDRELLETCYTTDLQIKQIAEKIGRSSQSICNSLRRIRSALFECIHRRLSTEGLS</sequence>
<evidence type="ECO:0000313" key="8">
    <source>
        <dbReference type="Proteomes" id="UP000317093"/>
    </source>
</evidence>
<dbReference type="SUPFAM" id="SSF88946">
    <property type="entry name" value="Sigma2 domain of RNA polymerase sigma factors"/>
    <property type="match status" value="1"/>
</dbReference>
<accession>A0A518B7D4</accession>
<proteinExistence type="inferred from homology"/>
<dbReference type="GO" id="GO:0016987">
    <property type="term" value="F:sigma factor activity"/>
    <property type="evidence" value="ECO:0007669"/>
    <property type="project" value="UniProtKB-KW"/>
</dbReference>
<evidence type="ECO:0000256" key="3">
    <source>
        <dbReference type="ARBA" id="ARBA00023082"/>
    </source>
</evidence>
<feature type="domain" description="RNA polymerase sigma factor 70 region 4 type 2" evidence="6">
    <location>
        <begin position="129"/>
        <end position="181"/>
    </location>
</feature>
<gene>
    <name evidence="7" type="primary">sigW_3</name>
    <name evidence="7" type="ORF">Pan216_37360</name>
</gene>
<evidence type="ECO:0000259" key="5">
    <source>
        <dbReference type="Pfam" id="PF04542"/>
    </source>
</evidence>
<dbReference type="InterPro" id="IPR014331">
    <property type="entry name" value="RNA_pol_sigma70_ECF_RHOBA"/>
</dbReference>
<dbReference type="NCBIfam" id="TIGR02937">
    <property type="entry name" value="sigma70-ECF"/>
    <property type="match status" value="1"/>
</dbReference>
<keyword evidence="2" id="KW-0805">Transcription regulation</keyword>
<protein>
    <submittedName>
        <fullName evidence="7">ECF RNA polymerase sigma factor SigW</fullName>
    </submittedName>
</protein>
<evidence type="ECO:0000256" key="2">
    <source>
        <dbReference type="ARBA" id="ARBA00023015"/>
    </source>
</evidence>
<dbReference type="OrthoDB" id="275965at2"/>